<organism evidence="2">
    <name type="scientific">Amphimedon queenslandica</name>
    <name type="common">Sponge</name>
    <dbReference type="NCBI Taxonomy" id="400682"/>
    <lineage>
        <taxon>Eukaryota</taxon>
        <taxon>Metazoa</taxon>
        <taxon>Porifera</taxon>
        <taxon>Demospongiae</taxon>
        <taxon>Heteroscleromorpha</taxon>
        <taxon>Haplosclerida</taxon>
        <taxon>Niphatidae</taxon>
        <taxon>Amphimedon</taxon>
    </lineage>
</organism>
<sequence>MATAAAVQQPPSLEEEEIDDDFVLIELVLDGSQRDKSTPKEPDRSKKQNPKSGPPKVPDSIPNFEDYEDFVEITVEEANLPESRSEDNKRSLYGVRLFQYSPESEGNIYITNEEL</sequence>
<evidence type="ECO:0000313" key="2">
    <source>
        <dbReference type="EnsemblMetazoa" id="Aqu2.1.39110_001"/>
    </source>
</evidence>
<feature type="region of interest" description="Disordered" evidence="1">
    <location>
        <begin position="30"/>
        <end position="65"/>
    </location>
</feature>
<dbReference type="AlphaFoldDB" id="A0A1X7VFQ4"/>
<dbReference type="InParanoid" id="A0A1X7VFQ4"/>
<protein>
    <submittedName>
        <fullName evidence="2">Uncharacterized protein</fullName>
    </submittedName>
</protein>
<proteinExistence type="predicted"/>
<dbReference type="EnsemblMetazoa" id="Aqu2.1.39110_001">
    <property type="protein sequence ID" value="Aqu2.1.39110_001"/>
    <property type="gene ID" value="Aqu2.1.39110"/>
</dbReference>
<name>A0A1X7VFQ4_AMPQE</name>
<accession>A0A1X7VFQ4</accession>
<evidence type="ECO:0000256" key="1">
    <source>
        <dbReference type="SAM" id="MobiDB-lite"/>
    </source>
</evidence>
<feature type="compositionally biased region" description="Basic and acidic residues" evidence="1">
    <location>
        <begin position="32"/>
        <end position="46"/>
    </location>
</feature>
<reference evidence="2" key="1">
    <citation type="submission" date="2017-05" db="UniProtKB">
        <authorList>
            <consortium name="EnsemblMetazoa"/>
        </authorList>
    </citation>
    <scope>IDENTIFICATION</scope>
</reference>